<dbReference type="Proteomes" id="UP000284168">
    <property type="component" value="Unassembled WGS sequence"/>
</dbReference>
<reference evidence="2 3" key="1">
    <citation type="submission" date="2016-10" db="EMBL/GenBank/DDBJ databases">
        <title>Comparative genome analysis of multiple Pseudomonas spp. focuses on biocontrol and plant growth promoting traits.</title>
        <authorList>
            <person name="Tao X.-Y."/>
            <person name="Taylor C.G."/>
        </authorList>
    </citation>
    <scope>NUCLEOTIDE SEQUENCE [LARGE SCALE GENOMIC DNA]</scope>
    <source>
        <strain evidence="2 3">48C10</strain>
    </source>
</reference>
<evidence type="ECO:0000313" key="2">
    <source>
        <dbReference type="EMBL" id="RON25254.1"/>
    </source>
</evidence>
<evidence type="ECO:0008006" key="4">
    <source>
        <dbReference type="Google" id="ProtNLM"/>
    </source>
</evidence>
<protein>
    <recommendedName>
        <fullName evidence="4">Phytol kinase</fullName>
    </recommendedName>
</protein>
<keyword evidence="1" id="KW-0812">Transmembrane</keyword>
<sequence length="245" mass="27832">MVQVGSALLSIVLFYFMLCKGLGLLVINKGVRVNYTRKVGHFAMFLLPSLFFALFNIQSTHERLLLSAVSTTILFLAMCGWSRRRYLISQHMFASIDRPEDSPNTLSWLVSQTVVGLLVLWVTQYFWLLIGVPIELLYITILATTFGDGLAEPVGIRFGKHEYVTKGFFVDKKFKRTLEGSATVFVMSMLFCVLFKDYFEWHQFVLLCAVFPLALTLTEAKSPHTWDTPFLFIVGNAIVTGVYLL</sequence>
<gene>
    <name evidence="2" type="ORF">BK663_20045</name>
</gene>
<accession>A0A423IIJ3</accession>
<evidence type="ECO:0000256" key="1">
    <source>
        <dbReference type="SAM" id="Phobius"/>
    </source>
</evidence>
<organism evidence="2 3">
    <name type="scientific">Pseudomonas lini</name>
    <dbReference type="NCBI Taxonomy" id="163011"/>
    <lineage>
        <taxon>Bacteria</taxon>
        <taxon>Pseudomonadati</taxon>
        <taxon>Pseudomonadota</taxon>
        <taxon>Gammaproteobacteria</taxon>
        <taxon>Pseudomonadales</taxon>
        <taxon>Pseudomonadaceae</taxon>
        <taxon>Pseudomonas</taxon>
    </lineage>
</organism>
<keyword evidence="1" id="KW-0472">Membrane</keyword>
<dbReference type="EMBL" id="MOBN01000036">
    <property type="protein sequence ID" value="RON25254.1"/>
    <property type="molecule type" value="Genomic_DNA"/>
</dbReference>
<feature type="transmembrane region" description="Helical" evidence="1">
    <location>
        <begin position="136"/>
        <end position="156"/>
    </location>
</feature>
<feature type="transmembrane region" description="Helical" evidence="1">
    <location>
        <begin position="6"/>
        <end position="27"/>
    </location>
</feature>
<evidence type="ECO:0000313" key="3">
    <source>
        <dbReference type="Proteomes" id="UP000284168"/>
    </source>
</evidence>
<feature type="transmembrane region" description="Helical" evidence="1">
    <location>
        <begin position="39"/>
        <end position="58"/>
    </location>
</feature>
<feature type="transmembrane region" description="Helical" evidence="1">
    <location>
        <begin position="64"/>
        <end position="82"/>
    </location>
</feature>
<comment type="caution">
    <text evidence="2">The sequence shown here is derived from an EMBL/GenBank/DDBJ whole genome shotgun (WGS) entry which is preliminary data.</text>
</comment>
<dbReference type="AlphaFoldDB" id="A0A423IIJ3"/>
<feature type="transmembrane region" description="Helical" evidence="1">
    <location>
        <begin position="177"/>
        <end position="195"/>
    </location>
</feature>
<dbReference type="RefSeq" id="WP_123721760.1">
    <property type="nucleotide sequence ID" value="NZ_MOBN01000036.1"/>
</dbReference>
<name>A0A423IIJ3_9PSED</name>
<proteinExistence type="predicted"/>
<keyword evidence="1" id="KW-1133">Transmembrane helix</keyword>